<organism evidence="5 6">
    <name type="scientific">Diplocarpon coronariae</name>
    <dbReference type="NCBI Taxonomy" id="2795749"/>
    <lineage>
        <taxon>Eukaryota</taxon>
        <taxon>Fungi</taxon>
        <taxon>Dikarya</taxon>
        <taxon>Ascomycota</taxon>
        <taxon>Pezizomycotina</taxon>
        <taxon>Leotiomycetes</taxon>
        <taxon>Helotiales</taxon>
        <taxon>Drepanopezizaceae</taxon>
        <taxon>Diplocarpon</taxon>
    </lineage>
</organism>
<feature type="chain" id="PRO_5011816162" description="Carboxylic ester hydrolase" evidence="3">
    <location>
        <begin position="19"/>
        <end position="590"/>
    </location>
</feature>
<dbReference type="InterPro" id="IPR029058">
    <property type="entry name" value="AB_hydrolase_fold"/>
</dbReference>
<dbReference type="PROSITE" id="PS00941">
    <property type="entry name" value="CARBOXYLESTERASE_B_2"/>
    <property type="match status" value="1"/>
</dbReference>
<dbReference type="Pfam" id="PF00135">
    <property type="entry name" value="COesterase"/>
    <property type="match status" value="1"/>
</dbReference>
<dbReference type="InterPro" id="IPR019819">
    <property type="entry name" value="Carboxylesterase_B_CS"/>
</dbReference>
<evidence type="ECO:0000256" key="1">
    <source>
        <dbReference type="ARBA" id="ARBA00005964"/>
    </source>
</evidence>
<evidence type="ECO:0000256" key="2">
    <source>
        <dbReference type="ARBA" id="ARBA00022801"/>
    </source>
</evidence>
<dbReference type="PANTHER" id="PTHR11559">
    <property type="entry name" value="CARBOXYLESTERASE"/>
    <property type="match status" value="1"/>
</dbReference>
<comment type="caution">
    <text evidence="5">The sequence shown here is derived from an EMBL/GenBank/DDBJ whole genome shotgun (WGS) entry which is preliminary data.</text>
</comment>
<name>A0A218ZI00_9HELO</name>
<keyword evidence="3" id="KW-0732">Signal</keyword>
<dbReference type="InterPro" id="IPR002018">
    <property type="entry name" value="CarbesteraseB"/>
</dbReference>
<reference evidence="5 6" key="1">
    <citation type="submission" date="2017-04" db="EMBL/GenBank/DDBJ databases">
        <title>Draft genome sequence of Marssonina coronaria NL1: causal agent of apple blotch.</title>
        <authorList>
            <person name="Cheng Q."/>
        </authorList>
    </citation>
    <scope>NUCLEOTIDE SEQUENCE [LARGE SCALE GENOMIC DNA]</scope>
    <source>
        <strain evidence="5 6">NL1</strain>
    </source>
</reference>
<dbReference type="GO" id="GO:0016787">
    <property type="term" value="F:hydrolase activity"/>
    <property type="evidence" value="ECO:0007669"/>
    <property type="project" value="UniProtKB-KW"/>
</dbReference>
<proteinExistence type="inferred from homology"/>
<gene>
    <name evidence="5" type="ORF">B2J93_4961</name>
</gene>
<evidence type="ECO:0000259" key="4">
    <source>
        <dbReference type="Pfam" id="PF00135"/>
    </source>
</evidence>
<keyword evidence="6" id="KW-1185">Reference proteome</keyword>
<evidence type="ECO:0000256" key="3">
    <source>
        <dbReference type="RuleBase" id="RU361235"/>
    </source>
</evidence>
<dbReference type="STRING" id="503106.A0A218ZI00"/>
<dbReference type="InParanoid" id="A0A218ZI00"/>
<protein>
    <recommendedName>
        <fullName evidence="3">Carboxylic ester hydrolase</fullName>
        <ecNumber evidence="3">3.1.1.-</ecNumber>
    </recommendedName>
</protein>
<dbReference type="AlphaFoldDB" id="A0A218ZI00"/>
<dbReference type="OrthoDB" id="408631at2759"/>
<sequence length="590" mass="63335">MIANLVTALALAGAGVSAAPTLVGNLLCRVGNLCSPSAVELPTVDLGYAVHEATFNDTGRYYNFSNIRYGDAPVRNLRFGAPVAPTSLRRKVNKGQKGSVCPQATPYWPAIAGQFLAGANSSTLEAANSLLQLGKDSLTIESMGHSSPPDPRQSEDCLFLDVVVPQEIFDQKRSAPVLVWVHGGGFVNGDKTSAGNPASLIAQSQLDEGEGVIFVAMNYRLGLFGFLSGSKFHEQGGVSNAGLLDQRLAFEWVQKNIFLFGGDPERITVMGESAGGSSIMHHITAYGGNKGPVPFSQAIMQSPGFNPIAGDAQQVAIFDSVVAQARALISPELSDLRSFGMISSPVLAALNQIVVARSAPYGTFTFGPTVDGTYVPELPAALLQKGAYDGNVKIMVSHNSAEGLFFASPLISTEAQLAKYVRETIPTADNATVRQLLHDVYPPVYDGSYGYRNSLGRLSLLLEEVSFTCNTRYLNLAFRNEGYAYYFQVPPGLHGADISYTFFNGDTTPLIPGGLPVQPKIATAMQRYITNFVMSPRGDPNGRNLPFFPKYQSNSTNLVIDAEKVGALMTDTTANERCSWLLQNLFLKKS</sequence>
<dbReference type="EC" id="3.1.1.-" evidence="3"/>
<dbReference type="Proteomes" id="UP000242519">
    <property type="component" value="Unassembled WGS sequence"/>
</dbReference>
<dbReference type="InterPro" id="IPR050309">
    <property type="entry name" value="Type-B_Carboxylest/Lipase"/>
</dbReference>
<dbReference type="EMBL" id="MZNU01000004">
    <property type="protein sequence ID" value="OWP07432.1"/>
    <property type="molecule type" value="Genomic_DNA"/>
</dbReference>
<keyword evidence="2 3" id="KW-0378">Hydrolase</keyword>
<evidence type="ECO:0000313" key="6">
    <source>
        <dbReference type="Proteomes" id="UP000242519"/>
    </source>
</evidence>
<comment type="similarity">
    <text evidence="1 3">Belongs to the type-B carboxylesterase/lipase family.</text>
</comment>
<feature type="domain" description="Carboxylesterase type B" evidence="4">
    <location>
        <begin position="57"/>
        <end position="578"/>
    </location>
</feature>
<dbReference type="PROSITE" id="PS00122">
    <property type="entry name" value="CARBOXYLESTERASE_B_1"/>
    <property type="match status" value="1"/>
</dbReference>
<dbReference type="Gene3D" id="3.40.50.1820">
    <property type="entry name" value="alpha/beta hydrolase"/>
    <property type="match status" value="1"/>
</dbReference>
<evidence type="ECO:0000313" key="5">
    <source>
        <dbReference type="EMBL" id="OWP07432.1"/>
    </source>
</evidence>
<dbReference type="InterPro" id="IPR019826">
    <property type="entry name" value="Carboxylesterase_B_AS"/>
</dbReference>
<accession>A0A218ZI00</accession>
<feature type="signal peptide" evidence="3">
    <location>
        <begin position="1"/>
        <end position="18"/>
    </location>
</feature>
<dbReference type="SUPFAM" id="SSF53474">
    <property type="entry name" value="alpha/beta-Hydrolases"/>
    <property type="match status" value="1"/>
</dbReference>